<proteinExistence type="predicted"/>
<dbReference type="OrthoDB" id="61390at2759"/>
<keyword evidence="3" id="KW-1185">Reference proteome</keyword>
<keyword evidence="1" id="KW-1133">Transmembrane helix</keyword>
<dbReference type="SUPFAM" id="SSF53335">
    <property type="entry name" value="S-adenosyl-L-methionine-dependent methyltransferases"/>
    <property type="match status" value="1"/>
</dbReference>
<dbReference type="Proteomes" id="UP000800093">
    <property type="component" value="Unassembled WGS sequence"/>
</dbReference>
<keyword evidence="1" id="KW-0472">Membrane</keyword>
<dbReference type="AlphaFoldDB" id="A0A9P4KAA7"/>
<evidence type="ECO:0000313" key="3">
    <source>
        <dbReference type="Proteomes" id="UP000800093"/>
    </source>
</evidence>
<name>A0A9P4KAA7_9PLEO</name>
<evidence type="ECO:0000256" key="1">
    <source>
        <dbReference type="SAM" id="Phobius"/>
    </source>
</evidence>
<comment type="caution">
    <text evidence="2">The sequence shown here is derived from an EMBL/GenBank/DDBJ whole genome shotgun (WGS) entry which is preliminary data.</text>
</comment>
<reference evidence="3" key="1">
    <citation type="journal article" date="2020" name="Stud. Mycol.">
        <title>101 Dothideomycetes genomes: A test case for predicting lifestyles and emergence of pathogens.</title>
        <authorList>
            <person name="Haridas S."/>
            <person name="Albert R."/>
            <person name="Binder M."/>
            <person name="Bloem J."/>
            <person name="LaButti K."/>
            <person name="Salamov A."/>
            <person name="Andreopoulos B."/>
            <person name="Baker S."/>
            <person name="Barry K."/>
            <person name="Bills G."/>
            <person name="Bluhm B."/>
            <person name="Cannon C."/>
            <person name="Castanera R."/>
            <person name="Culley D."/>
            <person name="Daum C."/>
            <person name="Ezra D."/>
            <person name="Gonzalez J."/>
            <person name="Henrissat B."/>
            <person name="Kuo A."/>
            <person name="Liang C."/>
            <person name="Lipzen A."/>
            <person name="Lutzoni F."/>
            <person name="Magnuson J."/>
            <person name="Mondo S."/>
            <person name="Nolan M."/>
            <person name="Ohm R."/>
            <person name="Pangilinan J."/>
            <person name="Park H.-J."/>
            <person name="Ramirez L."/>
            <person name="Alfaro M."/>
            <person name="Sun H."/>
            <person name="Tritt A."/>
            <person name="Yoshinaga Y."/>
            <person name="Zwiers L.-H."/>
            <person name="Turgeon B."/>
            <person name="Goodwin S."/>
            <person name="Spatafora J."/>
            <person name="Crous P."/>
            <person name="Grigoriev I."/>
        </authorList>
    </citation>
    <scope>NUCLEOTIDE SEQUENCE [LARGE SCALE GENOMIC DNA]</scope>
    <source>
        <strain evidence="3">CBS 304.66</strain>
    </source>
</reference>
<accession>A0A9P4KAA7</accession>
<gene>
    <name evidence="2" type="ORF">CC78DRAFT_494731</name>
</gene>
<dbReference type="EMBL" id="ML986614">
    <property type="protein sequence ID" value="KAF2264621.1"/>
    <property type="molecule type" value="Genomic_DNA"/>
</dbReference>
<dbReference type="Gene3D" id="3.40.50.150">
    <property type="entry name" value="Vaccinia Virus protein VP39"/>
    <property type="match status" value="1"/>
</dbReference>
<sequence>MISPAWPIAGVLIALVACTFVPDGFVAVLAPRFSLNRYHVLSFFYGILFIPILRLILSRLWSVEDVQGHKDGSRSSVYGLDHGRLNLDLPPSMWMNMGYWHNESGDGRPMSFPAACEALLREVLRTAGFEENRQSSSGLQRHHRFRVVIDLGFGCADQTVSLMKNTMFQSPLVTGQMEKIQPFRSYIGITLDRKQFQYAEQRVRDLPNSSARLYANTQLFCADAASPNAWPKELRETVEAEATDSAETWVLALDTLYHFSPSRWPVIFYASQHLQASFMAFDLCIADHVAVHNRVLLRVLTKVMGAPWANFVTAEQYRTKLIEAGYKDVTVNDISEHVFEPLANFLDDRHRRLRFIGYGLGSFHAAKWMFRWWANSGVMRGIVVVAKQ</sequence>
<dbReference type="InterPro" id="IPR029063">
    <property type="entry name" value="SAM-dependent_MTases_sf"/>
</dbReference>
<keyword evidence="1" id="KW-0812">Transmembrane</keyword>
<evidence type="ECO:0000313" key="2">
    <source>
        <dbReference type="EMBL" id="KAF2264621.1"/>
    </source>
</evidence>
<protein>
    <submittedName>
        <fullName evidence="2">Uncharacterized protein</fullName>
    </submittedName>
</protein>
<feature type="transmembrane region" description="Helical" evidence="1">
    <location>
        <begin position="42"/>
        <end position="61"/>
    </location>
</feature>
<organism evidence="2 3">
    <name type="scientific">Lojkania enalia</name>
    <dbReference type="NCBI Taxonomy" id="147567"/>
    <lineage>
        <taxon>Eukaryota</taxon>
        <taxon>Fungi</taxon>
        <taxon>Dikarya</taxon>
        <taxon>Ascomycota</taxon>
        <taxon>Pezizomycotina</taxon>
        <taxon>Dothideomycetes</taxon>
        <taxon>Pleosporomycetidae</taxon>
        <taxon>Pleosporales</taxon>
        <taxon>Pleosporales incertae sedis</taxon>
        <taxon>Lojkania</taxon>
    </lineage>
</organism>
<feature type="transmembrane region" description="Helical" evidence="1">
    <location>
        <begin position="6"/>
        <end position="30"/>
    </location>
</feature>